<evidence type="ECO:0000259" key="1">
    <source>
        <dbReference type="Pfam" id="PF11716"/>
    </source>
</evidence>
<reference evidence="2 3" key="1">
    <citation type="submission" date="2021-03" db="EMBL/GenBank/DDBJ databases">
        <title>Sequencing the genomes of 1000 actinobacteria strains.</title>
        <authorList>
            <person name="Klenk H.-P."/>
        </authorList>
    </citation>
    <scope>NUCLEOTIDE SEQUENCE [LARGE SCALE GENOMIC DNA]</scope>
    <source>
        <strain evidence="2 3">DSM 44580</strain>
    </source>
</reference>
<proteinExistence type="predicted"/>
<accession>A0ABS5ARS1</accession>
<dbReference type="Gene3D" id="1.20.120.450">
    <property type="entry name" value="dinb family like domain"/>
    <property type="match status" value="1"/>
</dbReference>
<comment type="caution">
    <text evidence="2">The sequence shown here is derived from an EMBL/GenBank/DDBJ whole genome shotgun (WGS) entry which is preliminary data.</text>
</comment>
<protein>
    <submittedName>
        <fullName evidence="2">Uncharacterized protein (TIGR03083 family)</fullName>
    </submittedName>
</protein>
<dbReference type="RefSeq" id="WP_086786542.1">
    <property type="nucleotide sequence ID" value="NZ_JAGIOO010000001.1"/>
</dbReference>
<gene>
    <name evidence="2" type="ORF">JOF53_008145</name>
</gene>
<dbReference type="Pfam" id="PF11716">
    <property type="entry name" value="MDMPI_N"/>
    <property type="match status" value="1"/>
</dbReference>
<keyword evidence="3" id="KW-1185">Reference proteome</keyword>
<dbReference type="InterPro" id="IPR034660">
    <property type="entry name" value="DinB/YfiT-like"/>
</dbReference>
<dbReference type="Proteomes" id="UP001519363">
    <property type="component" value="Unassembled WGS sequence"/>
</dbReference>
<evidence type="ECO:0000313" key="2">
    <source>
        <dbReference type="EMBL" id="MBP2479273.1"/>
    </source>
</evidence>
<sequence>MPSTLLLATRERSDLAAFLAGLTPGQWEAPTLCTGWNVRQLVGHMLSYDELTALDLVKRLAKAGFRPDRANALGVTEYDRSPAELLALLRRNLRPRGLTAGLGGMIGLLDATIHHQDIRRALDLPRPIPADRLRVVLRLAFFAPPIQAFVRARGLRLVATDIEFTRGSGPEVRGPGEALLMATAGRGQALADLAGPGLATLAARMPGQATG</sequence>
<dbReference type="NCBIfam" id="TIGR03083">
    <property type="entry name" value="maleylpyruvate isomerase family mycothiol-dependent enzyme"/>
    <property type="match status" value="1"/>
</dbReference>
<dbReference type="EMBL" id="JAGIOO010000001">
    <property type="protein sequence ID" value="MBP2479273.1"/>
    <property type="molecule type" value="Genomic_DNA"/>
</dbReference>
<evidence type="ECO:0000313" key="3">
    <source>
        <dbReference type="Proteomes" id="UP001519363"/>
    </source>
</evidence>
<dbReference type="InterPro" id="IPR024344">
    <property type="entry name" value="MDMPI_metal-binding"/>
</dbReference>
<dbReference type="SUPFAM" id="SSF109854">
    <property type="entry name" value="DinB/YfiT-like putative metalloenzymes"/>
    <property type="match status" value="1"/>
</dbReference>
<name>A0ABS5ARS1_9PSEU</name>
<dbReference type="InterPro" id="IPR017517">
    <property type="entry name" value="Maleyloyr_isom"/>
</dbReference>
<organism evidence="2 3">
    <name type="scientific">Crossiella equi</name>
    <dbReference type="NCBI Taxonomy" id="130796"/>
    <lineage>
        <taxon>Bacteria</taxon>
        <taxon>Bacillati</taxon>
        <taxon>Actinomycetota</taxon>
        <taxon>Actinomycetes</taxon>
        <taxon>Pseudonocardiales</taxon>
        <taxon>Pseudonocardiaceae</taxon>
        <taxon>Crossiella</taxon>
    </lineage>
</organism>
<feature type="domain" description="Mycothiol-dependent maleylpyruvate isomerase metal-binding" evidence="1">
    <location>
        <begin position="10"/>
        <end position="91"/>
    </location>
</feature>